<dbReference type="Pfam" id="PF09630">
    <property type="entry name" value="DUF2024"/>
    <property type="match status" value="1"/>
</dbReference>
<organism evidence="1 2">
    <name type="scientific">Belliella baltica (strain DSM 15883 / CIP 108006 / LMG 21964 / BA134)</name>
    <dbReference type="NCBI Taxonomy" id="866536"/>
    <lineage>
        <taxon>Bacteria</taxon>
        <taxon>Pseudomonadati</taxon>
        <taxon>Bacteroidota</taxon>
        <taxon>Cytophagia</taxon>
        <taxon>Cytophagales</taxon>
        <taxon>Cyclobacteriaceae</taxon>
        <taxon>Belliella</taxon>
    </lineage>
</organism>
<dbReference type="eggNOG" id="ENOG503320J">
    <property type="taxonomic scope" value="Bacteria"/>
</dbReference>
<keyword evidence="2" id="KW-1185">Reference proteome</keyword>
<evidence type="ECO:0008006" key="3">
    <source>
        <dbReference type="Google" id="ProtNLM"/>
    </source>
</evidence>
<dbReference type="PATRIC" id="fig|866536.3.peg.3349"/>
<protein>
    <recommendedName>
        <fullName evidence="3">DUF2024 domain-containing protein</fullName>
    </recommendedName>
</protein>
<dbReference type="Proteomes" id="UP000006050">
    <property type="component" value="Chromosome"/>
</dbReference>
<dbReference type="InterPro" id="IPR018592">
    <property type="entry name" value="DUF2024"/>
</dbReference>
<dbReference type="KEGG" id="bbd:Belba_3229"/>
<evidence type="ECO:0000313" key="1">
    <source>
        <dbReference type="EMBL" id="AFL85739.1"/>
    </source>
</evidence>
<dbReference type="AlphaFoldDB" id="I3Z921"/>
<dbReference type="STRING" id="866536.Belba_3229"/>
<dbReference type="HOGENOM" id="CLU_188388_0_0_10"/>
<name>I3Z921_BELBD</name>
<sequence>MKVAVWDTYVKRKDGKLMHFDIIVPQETDNQETIYGFGKEYLQGKNLKHLEITSKECRFCHIETIKPDWETAIMEKGYYIYEMENCK</sequence>
<reference evidence="2" key="1">
    <citation type="submission" date="2012-06" db="EMBL/GenBank/DDBJ databases">
        <title>The complete genome of Belliella baltica DSM 15883.</title>
        <authorList>
            <person name="Lucas S."/>
            <person name="Copeland A."/>
            <person name="Lapidus A."/>
            <person name="Goodwin L."/>
            <person name="Pitluck S."/>
            <person name="Peters L."/>
            <person name="Mikhailova N."/>
            <person name="Davenport K."/>
            <person name="Kyrpides N."/>
            <person name="Mavromatis K."/>
            <person name="Pagani I."/>
            <person name="Ivanova N."/>
            <person name="Ovchinnikova G."/>
            <person name="Zeytun A."/>
            <person name="Detter J.C."/>
            <person name="Han C."/>
            <person name="Land M."/>
            <person name="Hauser L."/>
            <person name="Markowitz V."/>
            <person name="Cheng J.-F."/>
            <person name="Hugenholtz P."/>
            <person name="Woyke T."/>
            <person name="Wu D."/>
            <person name="Tindall B."/>
            <person name="Pomrenke H."/>
            <person name="Brambilla E."/>
            <person name="Klenk H.-P."/>
            <person name="Eisen J.A."/>
        </authorList>
    </citation>
    <scope>NUCLEOTIDE SEQUENCE [LARGE SCALE GENOMIC DNA]</scope>
    <source>
        <strain evidence="2">DSM 15883 / CIP 108006 / LMG 21964 / BA134</strain>
    </source>
</reference>
<dbReference type="SUPFAM" id="SSF160766">
    <property type="entry name" value="NE1680-like"/>
    <property type="match status" value="1"/>
</dbReference>
<accession>I3Z921</accession>
<dbReference type="InterPro" id="IPR023122">
    <property type="entry name" value="NE1680-like_sf"/>
</dbReference>
<dbReference type="EMBL" id="CP003281">
    <property type="protein sequence ID" value="AFL85739.1"/>
    <property type="molecule type" value="Genomic_DNA"/>
</dbReference>
<evidence type="ECO:0000313" key="2">
    <source>
        <dbReference type="Proteomes" id="UP000006050"/>
    </source>
</evidence>
<gene>
    <name evidence="1" type="ordered locus">Belba_3229</name>
</gene>
<proteinExistence type="predicted"/>
<dbReference type="Gene3D" id="3.10.510.10">
    <property type="entry name" value="NE1680-like"/>
    <property type="match status" value="1"/>
</dbReference>
<dbReference type="RefSeq" id="WP_014773678.1">
    <property type="nucleotide sequence ID" value="NC_018010.1"/>
</dbReference>
<dbReference type="OrthoDB" id="9795699at2"/>